<evidence type="ECO:0000256" key="1">
    <source>
        <dbReference type="SAM" id="MobiDB-lite"/>
    </source>
</evidence>
<reference evidence="2 3" key="1">
    <citation type="submission" date="2015-07" db="EMBL/GenBank/DDBJ databases">
        <title>Comparative genomics of the Sigatoka disease complex on banana suggests a link between parallel evolutionary changes in Pseudocercospora fijiensis and Pseudocercospora eumusae and increased virulence on the banana host.</title>
        <authorList>
            <person name="Chang T.-C."/>
            <person name="Salvucci A."/>
            <person name="Crous P.W."/>
            <person name="Stergiopoulos I."/>
        </authorList>
    </citation>
    <scope>NUCLEOTIDE SEQUENCE [LARGE SCALE GENOMIC DNA]</scope>
    <source>
        <strain evidence="2 3">CBS 116634</strain>
    </source>
</reference>
<protein>
    <submittedName>
        <fullName evidence="2">Uncharacterized protein</fullName>
    </submittedName>
</protein>
<keyword evidence="3" id="KW-1185">Reference proteome</keyword>
<sequence>MYNPVLGLYASTRSLKRRGAADEAQDSLDDMHRQHVTAVEKSHADSDLREVVHAADLAMVEAYGRKQTKPVEPSPIPSDVQIDSSSALPSKPTLWRMPRESNAQLRPSVTYQQHLEAQGSTKPASPQLQELERQLFEFIGVTYQDLVEQSAGNLSSEGKIAFHRVAEIIAQPGLDWEQNLDERAEARIARADR</sequence>
<gene>
    <name evidence="2" type="ORF">AC579_2935</name>
</gene>
<dbReference type="AlphaFoldDB" id="A0A139ITW9"/>
<dbReference type="Proteomes" id="UP000073492">
    <property type="component" value="Unassembled WGS sequence"/>
</dbReference>
<proteinExistence type="predicted"/>
<evidence type="ECO:0000313" key="3">
    <source>
        <dbReference type="Proteomes" id="UP000073492"/>
    </source>
</evidence>
<accession>A0A139ITW9</accession>
<name>A0A139ITW9_9PEZI</name>
<organism evidence="2 3">
    <name type="scientific">Pseudocercospora musae</name>
    <dbReference type="NCBI Taxonomy" id="113226"/>
    <lineage>
        <taxon>Eukaryota</taxon>
        <taxon>Fungi</taxon>
        <taxon>Dikarya</taxon>
        <taxon>Ascomycota</taxon>
        <taxon>Pezizomycotina</taxon>
        <taxon>Dothideomycetes</taxon>
        <taxon>Dothideomycetidae</taxon>
        <taxon>Mycosphaerellales</taxon>
        <taxon>Mycosphaerellaceae</taxon>
        <taxon>Pseudocercospora</taxon>
    </lineage>
</organism>
<evidence type="ECO:0000313" key="2">
    <source>
        <dbReference type="EMBL" id="KXT18209.1"/>
    </source>
</evidence>
<feature type="region of interest" description="Disordered" evidence="1">
    <location>
        <begin position="66"/>
        <end position="98"/>
    </location>
</feature>
<dbReference type="EMBL" id="LFZO01000009">
    <property type="protein sequence ID" value="KXT18209.1"/>
    <property type="molecule type" value="Genomic_DNA"/>
</dbReference>
<comment type="caution">
    <text evidence="2">The sequence shown here is derived from an EMBL/GenBank/DDBJ whole genome shotgun (WGS) entry which is preliminary data.</text>
</comment>